<evidence type="ECO:0000313" key="1">
    <source>
        <dbReference type="EMBL" id="SCZ63249.1"/>
    </source>
</evidence>
<dbReference type="STRING" id="415747.SAMN03097708_02448"/>
<dbReference type="EMBL" id="FMWD01000007">
    <property type="protein sequence ID" value="SCZ63249.1"/>
    <property type="molecule type" value="Genomic_DNA"/>
</dbReference>
<dbReference type="RefSeq" id="WP_092997491.1">
    <property type="nucleotide sequence ID" value="NZ_FMWD01000007.1"/>
</dbReference>
<dbReference type="AlphaFoldDB" id="A0A1G5QQ63"/>
<dbReference type="Proteomes" id="UP000199648">
    <property type="component" value="Unassembled WGS sequence"/>
</dbReference>
<gene>
    <name evidence="1" type="ORF">SAMN03097708_02448</name>
</gene>
<proteinExistence type="predicted"/>
<evidence type="ECO:0000313" key="2">
    <source>
        <dbReference type="Proteomes" id="UP000199648"/>
    </source>
</evidence>
<reference evidence="1 2" key="1">
    <citation type="submission" date="2016-10" db="EMBL/GenBank/DDBJ databases">
        <authorList>
            <person name="de Groot N.N."/>
        </authorList>
    </citation>
    <scope>NUCLEOTIDE SEQUENCE [LARGE SCALE GENOMIC DNA]</scope>
    <source>
        <strain evidence="1 2">HLD2</strain>
    </source>
</reference>
<keyword evidence="2" id="KW-1185">Reference proteome</keyword>
<protein>
    <recommendedName>
        <fullName evidence="3">Copper chaperone CopZ</fullName>
    </recommendedName>
</protein>
<evidence type="ECO:0008006" key="3">
    <source>
        <dbReference type="Google" id="ProtNLM"/>
    </source>
</evidence>
<name>A0A1G5QQ63_9GAMM</name>
<organism evidence="1 2">
    <name type="scientific">Thiohalomonas denitrificans</name>
    <dbReference type="NCBI Taxonomy" id="415747"/>
    <lineage>
        <taxon>Bacteria</taxon>
        <taxon>Pseudomonadati</taxon>
        <taxon>Pseudomonadota</taxon>
        <taxon>Gammaproteobacteria</taxon>
        <taxon>Thiohalomonadales</taxon>
        <taxon>Thiohalomonadaceae</taxon>
        <taxon>Thiohalomonas</taxon>
    </lineage>
</organism>
<accession>A0A1G5QQ63</accession>
<sequence length="73" mass="8245">MRETMLHLDKALSEVERERFCARLQGEGVICEAANASMKPHLIFITYDEDRASPHELVRMAADAGFVARVIDL</sequence>